<evidence type="ECO:0000313" key="6">
    <source>
        <dbReference type="Proteomes" id="UP001255856"/>
    </source>
</evidence>
<feature type="region of interest" description="Disordered" evidence="4">
    <location>
        <begin position="1"/>
        <end position="78"/>
    </location>
</feature>
<accession>A0AAD9IFA7</accession>
<keyword evidence="3" id="KW-0539">Nucleus</keyword>
<keyword evidence="6" id="KW-1185">Reference proteome</keyword>
<dbReference type="Pfam" id="PF05186">
    <property type="entry name" value="Dpy-30"/>
    <property type="match status" value="1"/>
</dbReference>
<gene>
    <name evidence="5" type="ORF">QBZ16_001007</name>
</gene>
<sequence length="123" mass="12953">MAETETPVPVAETPAEEPKPTSEAVTKIDEAAPADPPQPMEEDAPAAPAPAEVAAKPALAQPAAEEPAPAPEEPKQLPVRQYLESTVVPLLTAGMQQLVKERPEDPVAFLVDYLTTNNPAKKA</sequence>
<dbReference type="CDD" id="cd22965">
    <property type="entry name" value="DD_DPY30_SDC1"/>
    <property type="match status" value="1"/>
</dbReference>
<comment type="subcellular location">
    <subcellularLocation>
        <location evidence="1">Nucleus</location>
    </subcellularLocation>
</comment>
<comment type="similarity">
    <text evidence="2">Belongs to the dpy-30 family.</text>
</comment>
<feature type="compositionally biased region" description="Low complexity" evidence="4">
    <location>
        <begin position="1"/>
        <end position="13"/>
    </location>
</feature>
<evidence type="ECO:0000256" key="2">
    <source>
        <dbReference type="ARBA" id="ARBA00010849"/>
    </source>
</evidence>
<dbReference type="Gene3D" id="1.20.890.10">
    <property type="entry name" value="cAMP-dependent protein kinase regulatory subunit, dimerization-anchoring domain"/>
    <property type="match status" value="1"/>
</dbReference>
<dbReference type="InterPro" id="IPR007858">
    <property type="entry name" value="Dpy-30_motif"/>
</dbReference>
<name>A0AAD9IFA7_PROWI</name>
<evidence type="ECO:0000256" key="4">
    <source>
        <dbReference type="SAM" id="MobiDB-lite"/>
    </source>
</evidence>
<dbReference type="GO" id="GO:0005634">
    <property type="term" value="C:nucleus"/>
    <property type="evidence" value="ECO:0007669"/>
    <property type="project" value="UniProtKB-SubCell"/>
</dbReference>
<reference evidence="5" key="1">
    <citation type="submission" date="2021-01" db="EMBL/GenBank/DDBJ databases">
        <authorList>
            <person name="Eckstrom K.M.E."/>
        </authorList>
    </citation>
    <scope>NUCLEOTIDE SEQUENCE</scope>
    <source>
        <strain evidence="5">UVCC 0001</strain>
    </source>
</reference>
<evidence type="ECO:0000256" key="3">
    <source>
        <dbReference type="ARBA" id="ARBA00023242"/>
    </source>
</evidence>
<dbReference type="AlphaFoldDB" id="A0AAD9IFA7"/>
<feature type="compositionally biased region" description="Low complexity" evidence="4">
    <location>
        <begin position="45"/>
        <end position="67"/>
    </location>
</feature>
<dbReference type="Proteomes" id="UP001255856">
    <property type="component" value="Unassembled WGS sequence"/>
</dbReference>
<comment type="caution">
    <text evidence="5">The sequence shown here is derived from an EMBL/GenBank/DDBJ whole genome shotgun (WGS) entry which is preliminary data.</text>
</comment>
<protein>
    <submittedName>
        <fullName evidence="5">Uncharacterized protein</fullName>
    </submittedName>
</protein>
<evidence type="ECO:0000256" key="1">
    <source>
        <dbReference type="ARBA" id="ARBA00004123"/>
    </source>
</evidence>
<evidence type="ECO:0000313" key="5">
    <source>
        <dbReference type="EMBL" id="KAK2076481.1"/>
    </source>
</evidence>
<feature type="compositionally biased region" description="Basic and acidic residues" evidence="4">
    <location>
        <begin position="16"/>
        <end position="30"/>
    </location>
</feature>
<dbReference type="InterPro" id="IPR049629">
    <property type="entry name" value="DPY30_SDC1_DD"/>
</dbReference>
<dbReference type="EMBL" id="JASFZW010000010">
    <property type="protein sequence ID" value="KAK2076481.1"/>
    <property type="molecule type" value="Genomic_DNA"/>
</dbReference>
<organism evidence="5 6">
    <name type="scientific">Prototheca wickerhamii</name>
    <dbReference type="NCBI Taxonomy" id="3111"/>
    <lineage>
        <taxon>Eukaryota</taxon>
        <taxon>Viridiplantae</taxon>
        <taxon>Chlorophyta</taxon>
        <taxon>core chlorophytes</taxon>
        <taxon>Trebouxiophyceae</taxon>
        <taxon>Chlorellales</taxon>
        <taxon>Chlorellaceae</taxon>
        <taxon>Prototheca</taxon>
    </lineage>
</organism>
<proteinExistence type="inferred from homology"/>